<dbReference type="RefSeq" id="WP_012842767.1">
    <property type="nucleotide sequence ID" value="NC_013501.1"/>
</dbReference>
<name>D0MDG2_RHOM4</name>
<evidence type="ECO:0000256" key="2">
    <source>
        <dbReference type="SAM" id="SignalP"/>
    </source>
</evidence>
<dbReference type="EMBL" id="CP001807">
    <property type="protein sequence ID" value="ACY47155.1"/>
    <property type="molecule type" value="Genomic_DNA"/>
</dbReference>
<dbReference type="InterPro" id="IPR011659">
    <property type="entry name" value="WD40"/>
</dbReference>
<dbReference type="STRING" id="518766.Rmar_0249"/>
<dbReference type="InterPro" id="IPR011042">
    <property type="entry name" value="6-blade_b-propeller_TolB-like"/>
</dbReference>
<organism evidence="3 4">
    <name type="scientific">Rhodothermus marinus (strain ATCC 43812 / DSM 4252 / R-10)</name>
    <name type="common">Rhodothermus obamensis</name>
    <dbReference type="NCBI Taxonomy" id="518766"/>
    <lineage>
        <taxon>Bacteria</taxon>
        <taxon>Pseudomonadati</taxon>
        <taxon>Rhodothermota</taxon>
        <taxon>Rhodothermia</taxon>
        <taxon>Rhodothermales</taxon>
        <taxon>Rhodothermaceae</taxon>
        <taxon>Rhodothermus</taxon>
    </lineage>
</organism>
<gene>
    <name evidence="3" type="ordered locus">Rmar_0249</name>
</gene>
<feature type="signal peptide" evidence="2">
    <location>
        <begin position="1"/>
        <end position="18"/>
    </location>
</feature>
<sequence length="497" mass="55544">MWALLLGGWLLIVVNAQAQPLGPFEAHGNVGEVKRPGTVAYDPEEQVFVVAGSGANMWGDRDAFHFLWRRMTGRFMLQARGHFLGEGVDPHRKMGWIIRAGLGPDDPYVDIAIHGDGLAAVQFRRVRGGPTEEIRFAVKGPDVFQLERDEDRYVASVARFGEPFVQQELSGLALGDTVYAGLFVCAHNDTVLERALFDNVRLIVPAPEDFVPYQDYIGSLLEVLDVETGRRKVLYTSEASIQAPNWTPDGRALIYNQDGLLYRFDLATRRPSVIPTGFATQNNNDHVLSPDGRWLGLSHHAPEYGGRSIIYVVPIEGGTPRQVTPTGPSYLHGWSPDGRYLVYTAERDGDYDIYRIPVEGGEEVRLTDTPGLDDGPEYSPDGRYIYFNSVRSGTMQIWRMRPDGTEPEQLTDDAFNNWFPHVSPDGRWVLFLSYLPDVDPSDHPFYRLVYLRMMPAAGGSPRVVAYLYGGQGTLNVNSWAPDSRHAAFVSNSDKLRP</sequence>
<dbReference type="Proteomes" id="UP000002221">
    <property type="component" value="Chromosome"/>
</dbReference>
<dbReference type="PANTHER" id="PTHR36842">
    <property type="entry name" value="PROTEIN TOLB HOMOLOG"/>
    <property type="match status" value="1"/>
</dbReference>
<reference evidence="3 4" key="1">
    <citation type="journal article" date="2009" name="Stand. Genomic Sci.">
        <title>Complete genome sequence of Rhodothermus marinus type strain (R-10).</title>
        <authorList>
            <person name="Nolan M."/>
            <person name="Tindall B.J."/>
            <person name="Pomrenke H."/>
            <person name="Lapidus A."/>
            <person name="Copeland A."/>
            <person name="Glavina Del Rio T."/>
            <person name="Lucas S."/>
            <person name="Chen F."/>
            <person name="Tice H."/>
            <person name="Cheng J.F."/>
            <person name="Saunders E."/>
            <person name="Han C."/>
            <person name="Bruce D."/>
            <person name="Goodwin L."/>
            <person name="Chain P."/>
            <person name="Pitluck S."/>
            <person name="Ovchinikova G."/>
            <person name="Pati A."/>
            <person name="Ivanova N."/>
            <person name="Mavromatis K."/>
            <person name="Chen A."/>
            <person name="Palaniappan K."/>
            <person name="Land M."/>
            <person name="Hauser L."/>
            <person name="Chang Y.J."/>
            <person name="Jeffries C.D."/>
            <person name="Brettin T."/>
            <person name="Goker M."/>
            <person name="Bristow J."/>
            <person name="Eisen J.A."/>
            <person name="Markowitz V."/>
            <person name="Hugenholtz P."/>
            <person name="Kyrpides N.C."/>
            <person name="Klenk H.P."/>
            <person name="Detter J.C."/>
        </authorList>
    </citation>
    <scope>NUCLEOTIDE SEQUENCE [LARGE SCALE GENOMIC DNA]</scope>
    <source>
        <strain evidence="4">ATCC 43812 / DSM 4252 / R-10</strain>
    </source>
</reference>
<keyword evidence="4" id="KW-1185">Reference proteome</keyword>
<evidence type="ECO:0000256" key="1">
    <source>
        <dbReference type="ARBA" id="ARBA00009820"/>
    </source>
</evidence>
<evidence type="ECO:0000313" key="3">
    <source>
        <dbReference type="EMBL" id="ACY47155.1"/>
    </source>
</evidence>
<accession>D0MDG2</accession>
<keyword evidence="2" id="KW-0732">Signal</keyword>
<dbReference type="SUPFAM" id="SSF82171">
    <property type="entry name" value="DPP6 N-terminal domain-like"/>
    <property type="match status" value="1"/>
</dbReference>
<dbReference type="Gene3D" id="2.120.10.30">
    <property type="entry name" value="TolB, C-terminal domain"/>
    <property type="match status" value="1"/>
</dbReference>
<dbReference type="KEGG" id="rmr:Rmar_0249"/>
<proteinExistence type="inferred from homology"/>
<dbReference type="eggNOG" id="COG0823">
    <property type="taxonomic scope" value="Bacteria"/>
</dbReference>
<dbReference type="AlphaFoldDB" id="D0MDG2"/>
<evidence type="ECO:0000313" key="4">
    <source>
        <dbReference type="Proteomes" id="UP000002221"/>
    </source>
</evidence>
<feature type="chain" id="PRO_5003011239" evidence="2">
    <location>
        <begin position="19"/>
        <end position="497"/>
    </location>
</feature>
<dbReference type="HOGENOM" id="CLU_531981_0_0_10"/>
<protein>
    <submittedName>
        <fullName evidence="3">Periplasmic component of the Tol biopolymer transport system-like protein</fullName>
    </submittedName>
</protein>
<dbReference type="PANTHER" id="PTHR36842:SF1">
    <property type="entry name" value="PROTEIN TOLB"/>
    <property type="match status" value="1"/>
</dbReference>
<comment type="similarity">
    <text evidence="1">Belongs to the TolB family.</text>
</comment>
<dbReference type="Pfam" id="PF07676">
    <property type="entry name" value="PD40"/>
    <property type="match status" value="2"/>
</dbReference>